<name>A0ABQ2HH51_9BACT</name>
<keyword evidence="3" id="KW-1185">Reference proteome</keyword>
<dbReference type="InterPro" id="IPR016181">
    <property type="entry name" value="Acyl_CoA_acyltransferase"/>
</dbReference>
<dbReference type="Proteomes" id="UP000632339">
    <property type="component" value="Unassembled WGS sequence"/>
</dbReference>
<evidence type="ECO:0000259" key="1">
    <source>
        <dbReference type="Pfam" id="PF13480"/>
    </source>
</evidence>
<feature type="domain" description="BioF2-like acetyltransferase" evidence="1">
    <location>
        <begin position="50"/>
        <end position="120"/>
    </location>
</feature>
<dbReference type="Pfam" id="PF13480">
    <property type="entry name" value="Acetyltransf_6"/>
    <property type="match status" value="1"/>
</dbReference>
<evidence type="ECO:0000313" key="3">
    <source>
        <dbReference type="Proteomes" id="UP000632339"/>
    </source>
</evidence>
<proteinExistence type="predicted"/>
<evidence type="ECO:0000313" key="2">
    <source>
        <dbReference type="EMBL" id="GGM78815.1"/>
    </source>
</evidence>
<reference evidence="3" key="1">
    <citation type="journal article" date="2019" name="Int. J. Syst. Evol. Microbiol.">
        <title>The Global Catalogue of Microorganisms (GCM) 10K type strain sequencing project: providing services to taxonomists for standard genome sequencing and annotation.</title>
        <authorList>
            <consortium name="The Broad Institute Genomics Platform"/>
            <consortium name="The Broad Institute Genome Sequencing Center for Infectious Disease"/>
            <person name="Wu L."/>
            <person name="Ma J."/>
        </authorList>
    </citation>
    <scope>NUCLEOTIDE SEQUENCE [LARGE SCALE GENOMIC DNA]</scope>
    <source>
        <strain evidence="3">CGMCC 1.6375</strain>
    </source>
</reference>
<dbReference type="EMBL" id="BMLI01000001">
    <property type="protein sequence ID" value="GGM78815.1"/>
    <property type="molecule type" value="Genomic_DNA"/>
</dbReference>
<organism evidence="2 3">
    <name type="scientific">Dyadobacter beijingensis</name>
    <dbReference type="NCBI Taxonomy" id="365489"/>
    <lineage>
        <taxon>Bacteria</taxon>
        <taxon>Pseudomonadati</taxon>
        <taxon>Bacteroidota</taxon>
        <taxon>Cytophagia</taxon>
        <taxon>Cytophagales</taxon>
        <taxon>Spirosomataceae</taxon>
        <taxon>Dyadobacter</taxon>
    </lineage>
</organism>
<sequence length="153" mass="16834">MKGKKAGLEMSWKTGPIDETVVGFLRRCSAAHGYECAESLEKLANSTSLNPGNYVILTAVLHDKPVAAAVMVRVSDTILYHYTSGYLPEYRSLSPSLVLFEAAFAYARRENMALLDLGISLDHRGHGKPSLSRFKERIGGKECVKIVYRAVLA</sequence>
<dbReference type="InterPro" id="IPR038740">
    <property type="entry name" value="BioF2-like_GNAT_dom"/>
</dbReference>
<gene>
    <name evidence="2" type="ORF">GCM10010967_08180</name>
</gene>
<protein>
    <recommendedName>
        <fullName evidence="1">BioF2-like acetyltransferase domain-containing protein</fullName>
    </recommendedName>
</protein>
<dbReference type="Gene3D" id="3.40.630.30">
    <property type="match status" value="1"/>
</dbReference>
<comment type="caution">
    <text evidence="2">The sequence shown here is derived from an EMBL/GenBank/DDBJ whole genome shotgun (WGS) entry which is preliminary data.</text>
</comment>
<dbReference type="SUPFAM" id="SSF55729">
    <property type="entry name" value="Acyl-CoA N-acyltransferases (Nat)"/>
    <property type="match status" value="1"/>
</dbReference>
<accession>A0ABQ2HH51</accession>